<dbReference type="GO" id="GO:0051260">
    <property type="term" value="P:protein homooligomerization"/>
    <property type="evidence" value="ECO:0007669"/>
    <property type="project" value="InterPro"/>
</dbReference>
<dbReference type="InterPro" id="IPR003131">
    <property type="entry name" value="T1-type_BTB"/>
</dbReference>
<dbReference type="AlphaFoldDB" id="A0A1Z5K8I3"/>
<evidence type="ECO:0000259" key="2">
    <source>
        <dbReference type="Pfam" id="PF02214"/>
    </source>
</evidence>
<dbReference type="SUPFAM" id="SSF54695">
    <property type="entry name" value="POZ domain"/>
    <property type="match status" value="1"/>
</dbReference>
<evidence type="ECO:0000313" key="3">
    <source>
        <dbReference type="EMBL" id="GAX22431.1"/>
    </source>
</evidence>
<dbReference type="Proteomes" id="UP000198406">
    <property type="component" value="Unassembled WGS sequence"/>
</dbReference>
<dbReference type="PANTHER" id="PTHR14499">
    <property type="entry name" value="POTASSIUM CHANNEL TETRAMERIZATION DOMAIN-CONTAINING"/>
    <property type="match status" value="1"/>
</dbReference>
<dbReference type="InterPro" id="IPR011333">
    <property type="entry name" value="SKP1/BTB/POZ_sf"/>
</dbReference>
<dbReference type="Pfam" id="PF02214">
    <property type="entry name" value="BTB_2"/>
    <property type="match status" value="1"/>
</dbReference>
<evidence type="ECO:0000313" key="4">
    <source>
        <dbReference type="Proteomes" id="UP000198406"/>
    </source>
</evidence>
<dbReference type="Gene3D" id="3.30.710.10">
    <property type="entry name" value="Potassium Channel Kv1.1, Chain A"/>
    <property type="match status" value="1"/>
</dbReference>
<organism evidence="3 4">
    <name type="scientific">Fistulifera solaris</name>
    <name type="common">Oleaginous diatom</name>
    <dbReference type="NCBI Taxonomy" id="1519565"/>
    <lineage>
        <taxon>Eukaryota</taxon>
        <taxon>Sar</taxon>
        <taxon>Stramenopiles</taxon>
        <taxon>Ochrophyta</taxon>
        <taxon>Bacillariophyta</taxon>
        <taxon>Bacillariophyceae</taxon>
        <taxon>Bacillariophycidae</taxon>
        <taxon>Naviculales</taxon>
        <taxon>Naviculaceae</taxon>
        <taxon>Fistulifera</taxon>
    </lineage>
</organism>
<dbReference type="PANTHER" id="PTHR14499:SF136">
    <property type="entry name" value="GH08630P"/>
    <property type="match status" value="1"/>
</dbReference>
<reference evidence="3 4" key="1">
    <citation type="journal article" date="2015" name="Plant Cell">
        <title>Oil accumulation by the oleaginous diatom Fistulifera solaris as revealed by the genome and transcriptome.</title>
        <authorList>
            <person name="Tanaka T."/>
            <person name="Maeda Y."/>
            <person name="Veluchamy A."/>
            <person name="Tanaka M."/>
            <person name="Abida H."/>
            <person name="Marechal E."/>
            <person name="Bowler C."/>
            <person name="Muto M."/>
            <person name="Sunaga Y."/>
            <person name="Tanaka M."/>
            <person name="Yoshino T."/>
            <person name="Taniguchi T."/>
            <person name="Fukuda Y."/>
            <person name="Nemoto M."/>
            <person name="Matsumoto M."/>
            <person name="Wong P.S."/>
            <person name="Aburatani S."/>
            <person name="Fujibuchi W."/>
        </authorList>
    </citation>
    <scope>NUCLEOTIDE SEQUENCE [LARGE SCALE GENOMIC DNA]</scope>
    <source>
        <strain evidence="3 4">JPCC DA0580</strain>
    </source>
</reference>
<dbReference type="InParanoid" id="A0A1Z5K8I3"/>
<evidence type="ECO:0000256" key="1">
    <source>
        <dbReference type="SAM" id="Coils"/>
    </source>
</evidence>
<comment type="caution">
    <text evidence="3">The sequence shown here is derived from an EMBL/GenBank/DDBJ whole genome shotgun (WGS) entry which is preliminary data.</text>
</comment>
<dbReference type="CDD" id="cd18317">
    <property type="entry name" value="BTB_POZ_Kv"/>
    <property type="match status" value="1"/>
</dbReference>
<keyword evidence="4" id="KW-1185">Reference proteome</keyword>
<dbReference type="OrthoDB" id="45549at2759"/>
<sequence length="262" mass="29841">MNTLQLPPISTNTPKAFRSDLIRLNVGGIRYEVSRSTMTRYEGLASLAESWNDQKYNNELFLFRNGQLFAYILDYVRSGNVHLPSFISIKVFKEELEYYKIPVDMSKIVEEKDYFTVDRLNREIEEHQAAMEALEKQRVAIVESYRLAYQFAELCATNSNKQPSIVAPSFPVRGNINKKMLHECLLSRGLEAYGYLQGPKGATISLGTTPEIVNGAHDQHKLPFLIFENETTPLVDPATISAATPKMTRKVVRVRRFETPGE</sequence>
<keyword evidence="1" id="KW-0175">Coiled coil</keyword>
<feature type="coiled-coil region" evidence="1">
    <location>
        <begin position="117"/>
        <end position="144"/>
    </location>
</feature>
<accession>A0A1Z5K8I3</accession>
<gene>
    <name evidence="3" type="ORF">FisN_14Hh045</name>
</gene>
<protein>
    <submittedName>
        <fullName evidence="3">Potassium voltage-gated channel Shaw-related subfamily C member 3</fullName>
    </submittedName>
</protein>
<feature type="domain" description="Potassium channel tetramerisation-type BTB" evidence="2">
    <location>
        <begin position="22"/>
        <end position="104"/>
    </location>
</feature>
<proteinExistence type="predicted"/>
<dbReference type="EMBL" id="BDSP01000184">
    <property type="protein sequence ID" value="GAX22431.1"/>
    <property type="molecule type" value="Genomic_DNA"/>
</dbReference>
<name>A0A1Z5K8I3_FISSO</name>